<dbReference type="EMBL" id="BGPR01000781">
    <property type="protein sequence ID" value="GBM35295.1"/>
    <property type="molecule type" value="Genomic_DNA"/>
</dbReference>
<protein>
    <recommendedName>
        <fullName evidence="1">Integrase p58-like C-terminal domain-containing protein</fullName>
    </recommendedName>
</protein>
<keyword evidence="3" id="KW-1185">Reference proteome</keyword>
<dbReference type="Pfam" id="PF22938">
    <property type="entry name" value="Integrase_p58_C"/>
    <property type="match status" value="1"/>
</dbReference>
<name>A0A4Y2F596_ARAVE</name>
<comment type="caution">
    <text evidence="2">The sequence shown here is derived from an EMBL/GenBank/DDBJ whole genome shotgun (WGS) entry which is preliminary data.</text>
</comment>
<dbReference type="OrthoDB" id="425619at2759"/>
<evidence type="ECO:0000313" key="2">
    <source>
        <dbReference type="EMBL" id="GBM35295.1"/>
    </source>
</evidence>
<sequence>MRKTLECGRLRGITWSFVCRPKWKANELNAIASARERIKLYRERMKTRYDSRGTDDHFKEGDLVWMCNPKRWRGLSPNLEQNREAPYTVVKKQSDVVYSVQRSSNAKPKVINIKRITHP</sequence>
<evidence type="ECO:0000313" key="3">
    <source>
        <dbReference type="Proteomes" id="UP000499080"/>
    </source>
</evidence>
<reference evidence="2 3" key="1">
    <citation type="journal article" date="2019" name="Sci. Rep.">
        <title>Orb-weaving spider Araneus ventricosus genome elucidates the spidroin gene catalogue.</title>
        <authorList>
            <person name="Kono N."/>
            <person name="Nakamura H."/>
            <person name="Ohtoshi R."/>
            <person name="Moran D.A.P."/>
            <person name="Shinohara A."/>
            <person name="Yoshida Y."/>
            <person name="Fujiwara M."/>
            <person name="Mori M."/>
            <person name="Tomita M."/>
            <person name="Arakawa K."/>
        </authorList>
    </citation>
    <scope>NUCLEOTIDE SEQUENCE [LARGE SCALE GENOMIC DNA]</scope>
</reference>
<gene>
    <name evidence="2" type="ORF">AVEN_38160_1</name>
</gene>
<evidence type="ECO:0000259" key="1">
    <source>
        <dbReference type="Pfam" id="PF22938"/>
    </source>
</evidence>
<proteinExistence type="predicted"/>
<dbReference type="Proteomes" id="UP000499080">
    <property type="component" value="Unassembled WGS sequence"/>
</dbReference>
<feature type="domain" description="Integrase p58-like C-terminal" evidence="1">
    <location>
        <begin position="86"/>
        <end position="115"/>
    </location>
</feature>
<accession>A0A4Y2F596</accession>
<dbReference type="InterPro" id="IPR054465">
    <property type="entry name" value="Integrase_p58-like_C"/>
</dbReference>
<organism evidence="2 3">
    <name type="scientific">Araneus ventricosus</name>
    <name type="common">Orbweaver spider</name>
    <name type="synonym">Epeira ventricosa</name>
    <dbReference type="NCBI Taxonomy" id="182803"/>
    <lineage>
        <taxon>Eukaryota</taxon>
        <taxon>Metazoa</taxon>
        <taxon>Ecdysozoa</taxon>
        <taxon>Arthropoda</taxon>
        <taxon>Chelicerata</taxon>
        <taxon>Arachnida</taxon>
        <taxon>Araneae</taxon>
        <taxon>Araneomorphae</taxon>
        <taxon>Entelegynae</taxon>
        <taxon>Araneoidea</taxon>
        <taxon>Araneidae</taxon>
        <taxon>Araneus</taxon>
    </lineage>
</organism>
<dbReference type="AlphaFoldDB" id="A0A4Y2F596"/>